<dbReference type="PROSITE" id="PS51898">
    <property type="entry name" value="TYR_RECOMBINASE"/>
    <property type="match status" value="1"/>
</dbReference>
<protein>
    <submittedName>
        <fullName evidence="3">Site-specific integrase</fullName>
    </submittedName>
</protein>
<dbReference type="Pfam" id="PF00589">
    <property type="entry name" value="Phage_integrase"/>
    <property type="match status" value="1"/>
</dbReference>
<evidence type="ECO:0000256" key="1">
    <source>
        <dbReference type="ARBA" id="ARBA00023172"/>
    </source>
</evidence>
<gene>
    <name evidence="3" type="ORF">QT711_03415</name>
</gene>
<sequence length="182" mass="21599">MNFVNPIRDLDRIEAMKKYLKEKSQRNYILFTLGINSGLRISDILPLKVGDVNKRLYFVITEQKTKKRKEVQMTPLLRRELRKYTEGKDDDEYLFQSREGINRPISRSMAYKILREAAEFVGLDSIGTHTLRKTFGYHFYQKYKDPVMLMELFNHTEEKTTLRYIGVTQDALNQAMERFEGL</sequence>
<proteinExistence type="predicted"/>
<dbReference type="InterPro" id="IPR002104">
    <property type="entry name" value="Integrase_catalytic"/>
</dbReference>
<evidence type="ECO:0000313" key="3">
    <source>
        <dbReference type="EMBL" id="MDW0112219.1"/>
    </source>
</evidence>
<dbReference type="InterPro" id="IPR013762">
    <property type="entry name" value="Integrase-like_cat_sf"/>
</dbReference>
<dbReference type="EMBL" id="JAUBDI010000002">
    <property type="protein sequence ID" value="MDW0112219.1"/>
    <property type="molecule type" value="Genomic_DNA"/>
</dbReference>
<dbReference type="PANTHER" id="PTHR30349:SF82">
    <property type="entry name" value="INTEGRASE_RECOMBINASE YOEC-RELATED"/>
    <property type="match status" value="1"/>
</dbReference>
<dbReference type="PANTHER" id="PTHR30349">
    <property type="entry name" value="PHAGE INTEGRASE-RELATED"/>
    <property type="match status" value="1"/>
</dbReference>
<organism evidence="3 4">
    <name type="scientific">Sporosarcina saromensis</name>
    <dbReference type="NCBI Taxonomy" id="359365"/>
    <lineage>
        <taxon>Bacteria</taxon>
        <taxon>Bacillati</taxon>
        <taxon>Bacillota</taxon>
        <taxon>Bacilli</taxon>
        <taxon>Bacillales</taxon>
        <taxon>Caryophanaceae</taxon>
        <taxon>Sporosarcina</taxon>
    </lineage>
</organism>
<dbReference type="Gene3D" id="1.10.443.10">
    <property type="entry name" value="Intergrase catalytic core"/>
    <property type="match status" value="1"/>
</dbReference>
<keyword evidence="4" id="KW-1185">Reference proteome</keyword>
<evidence type="ECO:0000259" key="2">
    <source>
        <dbReference type="PROSITE" id="PS51898"/>
    </source>
</evidence>
<reference evidence="3 4" key="1">
    <citation type="submission" date="2023-06" db="EMBL/GenBank/DDBJ databases">
        <title>Sporosarcina sp. nov., isolated from Korean traditional fermented seafood 'Jeotgal'.</title>
        <authorList>
            <person name="Yang A.I."/>
            <person name="Shin N.-R."/>
        </authorList>
    </citation>
    <scope>NUCLEOTIDE SEQUENCE [LARGE SCALE GENOMIC DNA]</scope>
    <source>
        <strain evidence="3 4">KCTC13119</strain>
    </source>
</reference>
<dbReference type="RefSeq" id="WP_317942112.1">
    <property type="nucleotide sequence ID" value="NZ_JAUBDI010000002.1"/>
</dbReference>
<dbReference type="Proteomes" id="UP001282284">
    <property type="component" value="Unassembled WGS sequence"/>
</dbReference>
<evidence type="ECO:0000313" key="4">
    <source>
        <dbReference type="Proteomes" id="UP001282284"/>
    </source>
</evidence>
<dbReference type="CDD" id="cd01192">
    <property type="entry name" value="INT_C_like_3"/>
    <property type="match status" value="1"/>
</dbReference>
<comment type="caution">
    <text evidence="3">The sequence shown here is derived from an EMBL/GenBank/DDBJ whole genome shotgun (WGS) entry which is preliminary data.</text>
</comment>
<dbReference type="SUPFAM" id="SSF56349">
    <property type="entry name" value="DNA breaking-rejoining enzymes"/>
    <property type="match status" value="1"/>
</dbReference>
<dbReference type="InterPro" id="IPR011010">
    <property type="entry name" value="DNA_brk_join_enz"/>
</dbReference>
<name>A0ABU4G5G6_9BACL</name>
<keyword evidence="1" id="KW-0233">DNA recombination</keyword>
<accession>A0ABU4G5G6</accession>
<dbReference type="InterPro" id="IPR050090">
    <property type="entry name" value="Tyrosine_recombinase_XerCD"/>
</dbReference>
<feature type="domain" description="Tyr recombinase" evidence="2">
    <location>
        <begin position="3"/>
        <end position="177"/>
    </location>
</feature>